<dbReference type="CDD" id="cd07786">
    <property type="entry name" value="FGGY_EcGK_like"/>
    <property type="match status" value="1"/>
</dbReference>
<feature type="binding site" evidence="11">
    <location>
        <position position="82"/>
    </location>
    <ligand>
        <name>glycerol</name>
        <dbReference type="ChEBI" id="CHEBI:17754"/>
    </ligand>
</feature>
<feature type="binding site" evidence="11">
    <location>
        <position position="243"/>
    </location>
    <ligand>
        <name>sn-glycerol 3-phosphate</name>
        <dbReference type="ChEBI" id="CHEBI:57597"/>
    </ligand>
</feature>
<evidence type="ECO:0000256" key="8">
    <source>
        <dbReference type="ARBA" id="ARBA00052101"/>
    </source>
</evidence>
<dbReference type="UniPathway" id="UPA00618">
    <property type="reaction ID" value="UER00672"/>
</dbReference>
<feature type="binding site" evidence="11">
    <location>
        <position position="312"/>
    </location>
    <ligand>
        <name>ATP</name>
        <dbReference type="ChEBI" id="CHEBI:30616"/>
    </ligand>
</feature>
<feature type="binding site" evidence="11">
    <location>
        <position position="14"/>
    </location>
    <ligand>
        <name>ATP</name>
        <dbReference type="ChEBI" id="CHEBI:30616"/>
    </ligand>
</feature>
<dbReference type="HAMAP" id="MF_00186">
    <property type="entry name" value="Glycerol_kin"/>
    <property type="match status" value="1"/>
</dbReference>
<gene>
    <name evidence="11" type="primary">glpK</name>
    <name evidence="15" type="ORF">AXF17_07740</name>
</gene>
<dbReference type="Proteomes" id="UP000214689">
    <property type="component" value="Chromosome"/>
</dbReference>
<dbReference type="EMBL" id="CP016199">
    <property type="protein sequence ID" value="ASS38296.1"/>
    <property type="molecule type" value="Genomic_DNA"/>
</dbReference>
<evidence type="ECO:0000259" key="13">
    <source>
        <dbReference type="Pfam" id="PF00370"/>
    </source>
</evidence>
<dbReference type="GO" id="GO:0004370">
    <property type="term" value="F:glycerol kinase activity"/>
    <property type="evidence" value="ECO:0007669"/>
    <property type="project" value="UniProtKB-UniRule"/>
</dbReference>
<feature type="domain" description="Carbohydrate kinase FGGY N-terminal" evidence="13">
    <location>
        <begin position="4"/>
        <end position="250"/>
    </location>
</feature>
<evidence type="ECO:0000256" key="7">
    <source>
        <dbReference type="ARBA" id="ARBA00022840"/>
    </source>
</evidence>
<feature type="binding site" evidence="11">
    <location>
        <position position="409"/>
    </location>
    <ligand>
        <name>ATP</name>
        <dbReference type="ChEBI" id="CHEBI:30616"/>
    </ligand>
</feature>
<dbReference type="NCBIfam" id="TIGR01311">
    <property type="entry name" value="glycerol_kin"/>
    <property type="match status" value="1"/>
</dbReference>
<evidence type="ECO:0000256" key="12">
    <source>
        <dbReference type="RuleBase" id="RU003733"/>
    </source>
</evidence>
<feature type="domain" description="Carbohydrate kinase FGGY C-terminal" evidence="14">
    <location>
        <begin position="261"/>
        <end position="448"/>
    </location>
</feature>
<evidence type="ECO:0000256" key="10">
    <source>
        <dbReference type="ARBA" id="ARBA00063665"/>
    </source>
</evidence>
<feature type="binding site" evidence="11">
    <location>
        <position position="12"/>
    </location>
    <ligand>
        <name>sn-glycerol 3-phosphate</name>
        <dbReference type="ChEBI" id="CHEBI:57597"/>
    </ligand>
</feature>
<keyword evidence="5 11" id="KW-0418">Kinase</keyword>
<evidence type="ECO:0000256" key="11">
    <source>
        <dbReference type="HAMAP-Rule" id="MF_00186"/>
    </source>
</evidence>
<reference evidence="16" key="1">
    <citation type="submission" date="2016-05" db="EMBL/GenBank/DDBJ databases">
        <authorList>
            <person name="Holder M.E."/>
            <person name="Ajami N.J."/>
            <person name="Petrosino J.F."/>
        </authorList>
    </citation>
    <scope>NUCLEOTIDE SEQUENCE [LARGE SCALE GENOMIC DNA]</scope>
    <source>
        <strain evidence="16">ATCC 700696</strain>
    </source>
</reference>
<comment type="pathway">
    <text evidence="1 11">Polyol metabolism; glycerol degradation via glycerol kinase pathway; sn-glycerol 3-phosphate from glycerol: step 1/1.</text>
</comment>
<dbReference type="InterPro" id="IPR000577">
    <property type="entry name" value="Carb_kinase_FGGY"/>
</dbReference>
<dbReference type="GO" id="GO:0006072">
    <property type="term" value="P:glycerol-3-phosphate metabolic process"/>
    <property type="evidence" value="ECO:0007669"/>
    <property type="project" value="InterPro"/>
</dbReference>
<comment type="function">
    <text evidence="9 11">Key enzyme in the regulation of glycerol uptake and metabolism. Catalyzes the phosphorylation of glycerol to yield sn-glycerol 3-phosphate.</text>
</comment>
<feature type="binding site" evidence="11">
    <location>
        <position position="413"/>
    </location>
    <ligand>
        <name>ADP</name>
        <dbReference type="ChEBI" id="CHEBI:456216"/>
    </ligand>
</feature>
<dbReference type="PROSITE" id="PS00445">
    <property type="entry name" value="FGGY_KINASES_2"/>
    <property type="match status" value="1"/>
</dbReference>
<feature type="binding site" evidence="11">
    <location>
        <position position="409"/>
    </location>
    <ligand>
        <name>ADP</name>
        <dbReference type="ChEBI" id="CHEBI:456216"/>
    </ligand>
</feature>
<dbReference type="InterPro" id="IPR018485">
    <property type="entry name" value="FGGY_C"/>
</dbReference>
<name>A0A223ATK5_9FIRM</name>
<feature type="binding site" evidence="11">
    <location>
        <position position="265"/>
    </location>
    <ligand>
        <name>ATP</name>
        <dbReference type="ChEBI" id="CHEBI:30616"/>
    </ligand>
</feature>
<dbReference type="FunFam" id="3.30.420.40:FF:000007">
    <property type="entry name" value="Glycerol kinase"/>
    <property type="match status" value="1"/>
</dbReference>
<dbReference type="AlphaFoldDB" id="A0A223ATK5"/>
<protein>
    <recommendedName>
        <fullName evidence="11">Glycerol kinase</fullName>
        <ecNumber evidence="11">2.7.1.30</ecNumber>
    </recommendedName>
    <alternativeName>
        <fullName evidence="11">ATP:glycerol 3-phosphotransferase</fullName>
    </alternativeName>
    <alternativeName>
        <fullName evidence="11">Glycerokinase</fullName>
        <shortName evidence="11">GK</shortName>
    </alternativeName>
</protein>
<dbReference type="InterPro" id="IPR018484">
    <property type="entry name" value="FGGY_N"/>
</dbReference>
<feature type="binding site" evidence="11">
    <location>
        <position position="83"/>
    </location>
    <ligand>
        <name>glycerol</name>
        <dbReference type="ChEBI" id="CHEBI:17754"/>
    </ligand>
</feature>
<feature type="binding site" evidence="11">
    <location>
        <position position="244"/>
    </location>
    <ligand>
        <name>glycerol</name>
        <dbReference type="ChEBI" id="CHEBI:17754"/>
    </ligand>
</feature>
<evidence type="ECO:0000256" key="9">
    <source>
        <dbReference type="ARBA" id="ARBA00054633"/>
    </source>
</evidence>
<keyword evidence="4 11" id="KW-0547">Nucleotide-binding</keyword>
<feature type="binding site" evidence="11">
    <location>
        <position position="308"/>
    </location>
    <ligand>
        <name>ATP</name>
        <dbReference type="ChEBI" id="CHEBI:30616"/>
    </ligand>
</feature>
<comment type="activity regulation">
    <text evidence="11">Activated by phosphorylation and inhibited by fructose 1,6-bisphosphate (FBP).</text>
</comment>
<feature type="binding site" evidence="11">
    <location>
        <position position="82"/>
    </location>
    <ligand>
        <name>sn-glycerol 3-phosphate</name>
        <dbReference type="ChEBI" id="CHEBI:57597"/>
    </ligand>
</feature>
<dbReference type="PANTHER" id="PTHR10196">
    <property type="entry name" value="SUGAR KINASE"/>
    <property type="match status" value="1"/>
</dbReference>
<evidence type="ECO:0000256" key="2">
    <source>
        <dbReference type="ARBA" id="ARBA00009156"/>
    </source>
</evidence>
<dbReference type="Pfam" id="PF02782">
    <property type="entry name" value="FGGY_C"/>
    <property type="match status" value="1"/>
</dbReference>
<dbReference type="FunFam" id="3.30.420.40:FF:000008">
    <property type="entry name" value="Glycerol kinase"/>
    <property type="match status" value="1"/>
</dbReference>
<dbReference type="PROSITE" id="PS00933">
    <property type="entry name" value="FGGY_KINASES_1"/>
    <property type="match status" value="1"/>
</dbReference>
<feature type="binding site" evidence="11">
    <location>
        <position position="134"/>
    </location>
    <ligand>
        <name>sn-glycerol 3-phosphate</name>
        <dbReference type="ChEBI" id="CHEBI:57597"/>
    </ligand>
</feature>
<feature type="binding site" evidence="11">
    <location>
        <position position="16"/>
    </location>
    <ligand>
        <name>ADP</name>
        <dbReference type="ChEBI" id="CHEBI:456216"/>
    </ligand>
</feature>
<evidence type="ECO:0000259" key="14">
    <source>
        <dbReference type="Pfam" id="PF02782"/>
    </source>
</evidence>
<dbReference type="Pfam" id="PF00370">
    <property type="entry name" value="FGGY_N"/>
    <property type="match status" value="1"/>
</dbReference>
<evidence type="ECO:0000256" key="6">
    <source>
        <dbReference type="ARBA" id="ARBA00022798"/>
    </source>
</evidence>
<feature type="binding site" evidence="11">
    <location>
        <position position="83"/>
    </location>
    <ligand>
        <name>sn-glycerol 3-phosphate</name>
        <dbReference type="ChEBI" id="CHEBI:57597"/>
    </ligand>
</feature>
<dbReference type="EC" id="2.7.1.30" evidence="11"/>
<dbReference type="InterPro" id="IPR043129">
    <property type="entry name" value="ATPase_NBD"/>
</dbReference>
<dbReference type="Gene3D" id="3.30.420.40">
    <property type="match status" value="2"/>
</dbReference>
<feature type="binding site" evidence="11">
    <location>
        <position position="243"/>
    </location>
    <ligand>
        <name>glycerol</name>
        <dbReference type="ChEBI" id="CHEBI:17754"/>
    </ligand>
</feature>
<evidence type="ECO:0000256" key="3">
    <source>
        <dbReference type="ARBA" id="ARBA00022679"/>
    </source>
</evidence>
<accession>A0A223ATK5</accession>
<dbReference type="RefSeq" id="WP_094234536.1">
    <property type="nucleotide sequence ID" value="NZ_CP016199.1"/>
</dbReference>
<feature type="binding site" evidence="11">
    <location>
        <position position="265"/>
    </location>
    <ligand>
        <name>ADP</name>
        <dbReference type="ChEBI" id="CHEBI:456216"/>
    </ligand>
</feature>
<evidence type="ECO:0000256" key="4">
    <source>
        <dbReference type="ARBA" id="ARBA00022741"/>
    </source>
</evidence>
<evidence type="ECO:0000256" key="5">
    <source>
        <dbReference type="ARBA" id="ARBA00022777"/>
    </source>
</evidence>
<keyword evidence="6 11" id="KW-0319">Glycerol metabolism</keyword>
<organism evidence="15 16">
    <name type="scientific">Mogibacterium pumilum</name>
    <dbReference type="NCBI Taxonomy" id="86332"/>
    <lineage>
        <taxon>Bacteria</taxon>
        <taxon>Bacillati</taxon>
        <taxon>Bacillota</taxon>
        <taxon>Clostridia</taxon>
        <taxon>Peptostreptococcales</taxon>
        <taxon>Anaerovoracaceae</taxon>
        <taxon>Mogibacterium</taxon>
    </lineage>
</organism>
<comment type="catalytic activity">
    <reaction evidence="8 11">
        <text>glycerol + ATP = sn-glycerol 3-phosphate + ADP + H(+)</text>
        <dbReference type="Rhea" id="RHEA:21644"/>
        <dbReference type="ChEBI" id="CHEBI:15378"/>
        <dbReference type="ChEBI" id="CHEBI:17754"/>
        <dbReference type="ChEBI" id="CHEBI:30616"/>
        <dbReference type="ChEBI" id="CHEBI:57597"/>
        <dbReference type="ChEBI" id="CHEBI:456216"/>
        <dbReference type="EC" id="2.7.1.30"/>
    </reaction>
</comment>
<dbReference type="GO" id="GO:0005829">
    <property type="term" value="C:cytosol"/>
    <property type="evidence" value="ECO:0007669"/>
    <property type="project" value="TreeGrafter"/>
</dbReference>
<evidence type="ECO:0000256" key="1">
    <source>
        <dbReference type="ARBA" id="ARBA00005190"/>
    </source>
</evidence>
<keyword evidence="16" id="KW-1185">Reference proteome</keyword>
<dbReference type="NCBIfam" id="NF000756">
    <property type="entry name" value="PRK00047.1"/>
    <property type="match status" value="1"/>
</dbReference>
<comment type="subunit">
    <text evidence="10 11">Homotetramer and homodimer (in equilibrium).</text>
</comment>
<feature type="binding site" evidence="11">
    <location>
        <position position="134"/>
    </location>
    <ligand>
        <name>glycerol</name>
        <dbReference type="ChEBI" id="CHEBI:17754"/>
    </ligand>
</feature>
<feature type="binding site" evidence="11">
    <location>
        <position position="308"/>
    </location>
    <ligand>
        <name>ADP</name>
        <dbReference type="ChEBI" id="CHEBI:456216"/>
    </ligand>
</feature>
<feature type="binding site" evidence="11">
    <location>
        <position position="12"/>
    </location>
    <ligand>
        <name>ATP</name>
        <dbReference type="ChEBI" id="CHEBI:30616"/>
    </ligand>
</feature>
<dbReference type="InterPro" id="IPR018483">
    <property type="entry name" value="Carb_kinase_FGGY_CS"/>
</dbReference>
<dbReference type="SUPFAM" id="SSF53067">
    <property type="entry name" value="Actin-like ATPase domain"/>
    <property type="match status" value="2"/>
</dbReference>
<dbReference type="GO" id="GO:0019563">
    <property type="term" value="P:glycerol catabolic process"/>
    <property type="evidence" value="ECO:0007669"/>
    <property type="project" value="UniProtKB-UniRule"/>
</dbReference>
<proteinExistence type="inferred from homology"/>
<dbReference type="GO" id="GO:0005524">
    <property type="term" value="F:ATP binding"/>
    <property type="evidence" value="ECO:0007669"/>
    <property type="project" value="UniProtKB-UniRule"/>
</dbReference>
<sequence length="500" mass="55570">MGEYIMTLDEGTTSARCIIYDRAGKAISVGQREFKQIFPHDGWVEHDAMEIYSTQMAVAQEALLKASLTYRDIDCIGITNQRETTIVWDKETGRPIYNAIVWQCRRTADTAEWLRNQGYSDMIREKTGLIIDAYFSATKLKWILDNVDDAREKAERGELLFGTVETWLIWKMTGGAKHLTDYSNAARTMMFNINTLDWDDDILSILEIPRVMLPEPVPCAGDFGETILELFGGRLPITGAAGDQQAALFGEACFNEGEIKSTYGTGNFLLLNTGNKPVYSSSGLLTTIAWGLNGEVKYALEGSVFVCGAAIQWLRDNLQMIKKSSISESFASKVSDSDGVIVVPAFTGLGAPYWEPDARGAILGIKRSTKKEHVVRATLESIAFQSDDLIKAMEKDLGRKITDLKVDGGASLNNFLMQNQADISDIHIVRHKSIESTSLGAAYLAGLASGYYKSIEDIIEIKDVDKEFYPAIEDEERQRAKAKWHRAVEAVLALAKDEDF</sequence>
<dbReference type="InterPro" id="IPR005999">
    <property type="entry name" value="Glycerol_kin"/>
</dbReference>
<evidence type="ECO:0000313" key="15">
    <source>
        <dbReference type="EMBL" id="ASS38296.1"/>
    </source>
</evidence>
<feature type="binding site" evidence="11">
    <location>
        <position position="12"/>
    </location>
    <ligand>
        <name>ADP</name>
        <dbReference type="ChEBI" id="CHEBI:456216"/>
    </ligand>
</feature>
<evidence type="ECO:0000313" key="16">
    <source>
        <dbReference type="Proteomes" id="UP000214689"/>
    </source>
</evidence>
<keyword evidence="3 11" id="KW-0808">Transferase</keyword>
<keyword evidence="7 11" id="KW-0067">ATP-binding</keyword>
<comment type="similarity">
    <text evidence="2 11 12">Belongs to the FGGY kinase family.</text>
</comment>
<dbReference type="OrthoDB" id="9805576at2"/>
<dbReference type="PANTHER" id="PTHR10196:SF69">
    <property type="entry name" value="GLYCEROL KINASE"/>
    <property type="match status" value="1"/>
</dbReference>
<dbReference type="PIRSF" id="PIRSF000538">
    <property type="entry name" value="GlpK"/>
    <property type="match status" value="1"/>
</dbReference>
<feature type="binding site" evidence="11">
    <location>
        <position position="13"/>
    </location>
    <ligand>
        <name>ATP</name>
        <dbReference type="ChEBI" id="CHEBI:30616"/>
    </ligand>
</feature>